<protein>
    <submittedName>
        <fullName evidence="1">Uncharacterized protein</fullName>
    </submittedName>
</protein>
<dbReference type="AlphaFoldDB" id="H5SL91"/>
<organism evidence="1">
    <name type="scientific">uncultured prokaryote</name>
    <dbReference type="NCBI Taxonomy" id="198431"/>
    <lineage>
        <taxon>unclassified sequences</taxon>
        <taxon>environmental samples</taxon>
    </lineage>
</organism>
<proteinExistence type="predicted"/>
<name>H5SL91_9ZZZZ</name>
<dbReference type="EMBL" id="AP011761">
    <property type="protein sequence ID" value="BAL56927.1"/>
    <property type="molecule type" value="Genomic_DNA"/>
</dbReference>
<evidence type="ECO:0000313" key="1">
    <source>
        <dbReference type="EMBL" id="BAL56927.1"/>
    </source>
</evidence>
<feature type="non-terminal residue" evidence="1">
    <location>
        <position position="61"/>
    </location>
</feature>
<gene>
    <name evidence="1" type="ORF">HGMM_F45C08C38</name>
</gene>
<reference evidence="1" key="1">
    <citation type="journal article" date="2005" name="Environ. Microbiol.">
        <title>Genetic and functional properties of uncultivated thermophilic crenarchaeotes from a subsurface gold mine as revealed by analysis of genome fragments.</title>
        <authorList>
            <person name="Nunoura T."/>
            <person name="Hirayama H."/>
            <person name="Takami H."/>
            <person name="Oida H."/>
            <person name="Nishi S."/>
            <person name="Shimamura S."/>
            <person name="Suzuki Y."/>
            <person name="Inagaki F."/>
            <person name="Takai K."/>
            <person name="Nealson K.H."/>
            <person name="Horikoshi K."/>
        </authorList>
    </citation>
    <scope>NUCLEOTIDE SEQUENCE</scope>
</reference>
<accession>H5SL91</accession>
<sequence>MIRYLPAKGTAGLARFWVRMLRRVPLPPARIIATVRIKALFHLFVVLSGGSRGASDEAAHP</sequence>
<reference evidence="1" key="2">
    <citation type="journal article" date="2012" name="PLoS ONE">
        <title>A Deeply Branching Thermophilic Bacterium with an Ancient Acetyl-CoA Pathway Dominates a Subsurface Ecosystem.</title>
        <authorList>
            <person name="Takami H."/>
            <person name="Noguchi H."/>
            <person name="Takaki Y."/>
            <person name="Uchiyama I."/>
            <person name="Toyoda A."/>
            <person name="Nishi S."/>
            <person name="Chee G.-J."/>
            <person name="Arai W."/>
            <person name="Nunoura T."/>
            <person name="Itoh T."/>
            <person name="Hattori M."/>
            <person name="Takai K."/>
        </authorList>
    </citation>
    <scope>NUCLEOTIDE SEQUENCE</scope>
</reference>